<keyword evidence="5" id="KW-0833">Ubl conjugation pathway</keyword>
<name>A0AAV9U9B1_9PEZI</name>
<keyword evidence="6" id="KW-0862">Zinc</keyword>
<evidence type="ECO:0000256" key="4">
    <source>
        <dbReference type="ARBA" id="ARBA00022771"/>
    </source>
</evidence>
<evidence type="ECO:0000256" key="2">
    <source>
        <dbReference type="ARBA" id="ARBA00022723"/>
    </source>
</evidence>
<gene>
    <name evidence="8" type="ORF">TWF696_001564</name>
</gene>
<dbReference type="GO" id="GO:0016567">
    <property type="term" value="P:protein ubiquitination"/>
    <property type="evidence" value="ECO:0007669"/>
    <property type="project" value="InterPro"/>
</dbReference>
<protein>
    <recommendedName>
        <fullName evidence="7">RING-type domain-containing protein</fullName>
    </recommendedName>
</protein>
<proteinExistence type="predicted"/>
<dbReference type="Proteomes" id="UP001375240">
    <property type="component" value="Unassembled WGS sequence"/>
</dbReference>
<dbReference type="CDD" id="cd22584">
    <property type="entry name" value="Rcat_RBR_unk"/>
    <property type="match status" value="1"/>
</dbReference>
<evidence type="ECO:0000256" key="6">
    <source>
        <dbReference type="ARBA" id="ARBA00022833"/>
    </source>
</evidence>
<dbReference type="SUPFAM" id="SSF57850">
    <property type="entry name" value="RING/U-box"/>
    <property type="match status" value="2"/>
</dbReference>
<reference evidence="8 9" key="1">
    <citation type="submission" date="2019-10" db="EMBL/GenBank/DDBJ databases">
        <authorList>
            <person name="Palmer J.M."/>
        </authorList>
    </citation>
    <scope>NUCLEOTIDE SEQUENCE [LARGE SCALE GENOMIC DNA]</scope>
    <source>
        <strain evidence="8 9">TWF696</strain>
    </source>
</reference>
<keyword evidence="2" id="KW-0479">Metal-binding</keyword>
<sequence length="404" mass="44641">MPRKGLPALGQDPTTAAEASKTIYSLAQQLGWTTSGDARGLAPVYRKELPAKCSICGDSSPGYELVRLPCGHQHCPDCLLQNYQVAISDPTAFPAKCCASLPLAETSFVLNDAQANTVLAMRQAHEASKVATCFSCEGDIYLSDIGKDAAYCLSCNKLTCTTCKKEMHSDLCPEDPETEGLRKLAKEEGWTQCPKCSRIIQRIAGCNGMVCLCNARFCFRCGCSPCDCNRLNLTAQPPPAIFSSTARPPQPQPPVPPRLVNDYYKSKVEIKFGGSLQSNTSLRSAKTYKEKAGFRLLRDSARLAQGNKESRKIKLKDVKARRAKRALELKMALEIRRLRAKMNDLAAAERAQKRELRQQAREYAVAHPTAKYTVTRRNVYSWDGAPVDLADERPVSKRTRSQNK</sequence>
<keyword evidence="9" id="KW-1185">Reference proteome</keyword>
<organism evidence="8 9">
    <name type="scientific">Orbilia brochopaga</name>
    <dbReference type="NCBI Taxonomy" id="3140254"/>
    <lineage>
        <taxon>Eukaryota</taxon>
        <taxon>Fungi</taxon>
        <taxon>Dikarya</taxon>
        <taxon>Ascomycota</taxon>
        <taxon>Pezizomycotina</taxon>
        <taxon>Orbiliomycetes</taxon>
        <taxon>Orbiliales</taxon>
        <taxon>Orbiliaceae</taxon>
        <taxon>Orbilia</taxon>
    </lineage>
</organism>
<dbReference type="GO" id="GO:0004842">
    <property type="term" value="F:ubiquitin-protein transferase activity"/>
    <property type="evidence" value="ECO:0007669"/>
    <property type="project" value="InterPro"/>
</dbReference>
<dbReference type="InterPro" id="IPR044066">
    <property type="entry name" value="TRIAD_supradom"/>
</dbReference>
<feature type="domain" description="RING-type" evidence="7">
    <location>
        <begin position="49"/>
        <end position="240"/>
    </location>
</feature>
<accession>A0AAV9U9B1</accession>
<evidence type="ECO:0000313" key="8">
    <source>
        <dbReference type="EMBL" id="KAK6338093.1"/>
    </source>
</evidence>
<dbReference type="EMBL" id="JAVHNQ010000010">
    <property type="protein sequence ID" value="KAK6338093.1"/>
    <property type="molecule type" value="Genomic_DNA"/>
</dbReference>
<evidence type="ECO:0000256" key="5">
    <source>
        <dbReference type="ARBA" id="ARBA00022786"/>
    </source>
</evidence>
<dbReference type="PANTHER" id="PTHR11685">
    <property type="entry name" value="RBR FAMILY RING FINGER AND IBR DOMAIN-CONTAINING"/>
    <property type="match status" value="1"/>
</dbReference>
<dbReference type="PROSITE" id="PS51873">
    <property type="entry name" value="TRIAD"/>
    <property type="match status" value="1"/>
</dbReference>
<dbReference type="Gene3D" id="3.30.40.10">
    <property type="entry name" value="Zinc/RING finger domain, C3HC4 (zinc finger)"/>
    <property type="match status" value="1"/>
</dbReference>
<keyword evidence="4" id="KW-0863">Zinc-finger</keyword>
<evidence type="ECO:0000313" key="9">
    <source>
        <dbReference type="Proteomes" id="UP001375240"/>
    </source>
</evidence>
<evidence type="ECO:0000256" key="3">
    <source>
        <dbReference type="ARBA" id="ARBA00022737"/>
    </source>
</evidence>
<evidence type="ECO:0000259" key="7">
    <source>
        <dbReference type="PROSITE" id="PS51873"/>
    </source>
</evidence>
<evidence type="ECO:0000256" key="1">
    <source>
        <dbReference type="ARBA" id="ARBA00022679"/>
    </source>
</evidence>
<dbReference type="InterPro" id="IPR031127">
    <property type="entry name" value="E3_UB_ligase_RBR"/>
</dbReference>
<keyword evidence="1" id="KW-0808">Transferase</keyword>
<dbReference type="GO" id="GO:0008270">
    <property type="term" value="F:zinc ion binding"/>
    <property type="evidence" value="ECO:0007669"/>
    <property type="project" value="UniProtKB-KW"/>
</dbReference>
<dbReference type="InterPro" id="IPR013083">
    <property type="entry name" value="Znf_RING/FYVE/PHD"/>
</dbReference>
<dbReference type="Gene3D" id="1.20.120.1750">
    <property type="match status" value="1"/>
</dbReference>
<comment type="caution">
    <text evidence="8">The sequence shown here is derived from an EMBL/GenBank/DDBJ whole genome shotgun (WGS) entry which is preliminary data.</text>
</comment>
<keyword evidence="3" id="KW-0677">Repeat</keyword>
<dbReference type="AlphaFoldDB" id="A0AAV9U9B1"/>